<dbReference type="OrthoDB" id="1910064at2759"/>
<keyword evidence="1" id="KW-0560">Oxidoreductase</keyword>
<dbReference type="SUPFAM" id="SSF50022">
    <property type="entry name" value="ISP domain"/>
    <property type="match status" value="1"/>
</dbReference>
<evidence type="ECO:0000313" key="6">
    <source>
        <dbReference type="Proteomes" id="UP000232323"/>
    </source>
</evidence>
<dbReference type="InterPro" id="IPR036922">
    <property type="entry name" value="Rieske_2Fe-2S_sf"/>
</dbReference>
<name>A0A250XTG4_9CHLO</name>
<dbReference type="Pfam" id="PF13806">
    <property type="entry name" value="Rieske_2"/>
    <property type="match status" value="1"/>
</dbReference>
<feature type="region of interest" description="Disordered" evidence="3">
    <location>
        <begin position="1"/>
        <end position="23"/>
    </location>
</feature>
<evidence type="ECO:0000256" key="3">
    <source>
        <dbReference type="SAM" id="MobiDB-lite"/>
    </source>
</evidence>
<evidence type="ECO:0000313" key="5">
    <source>
        <dbReference type="EMBL" id="GAX86364.1"/>
    </source>
</evidence>
<accession>A0A250XTG4</accession>
<dbReference type="GO" id="GO:0008942">
    <property type="term" value="F:nitrite reductase [NAD(P)H] activity"/>
    <property type="evidence" value="ECO:0007669"/>
    <property type="project" value="InterPro"/>
</dbReference>
<comment type="caution">
    <text evidence="5">The sequence shown here is derived from an EMBL/GenBank/DDBJ whole genome shotgun (WGS) entry which is preliminary data.</text>
</comment>
<evidence type="ECO:0000256" key="2">
    <source>
        <dbReference type="ARBA" id="ARBA00023063"/>
    </source>
</evidence>
<evidence type="ECO:0000256" key="1">
    <source>
        <dbReference type="ARBA" id="ARBA00023002"/>
    </source>
</evidence>
<dbReference type="AlphaFoldDB" id="A0A250XTG4"/>
<keyword evidence="2" id="KW-0534">Nitrate assimilation</keyword>
<feature type="domain" description="Rieske-like [2Fe-2S]" evidence="4">
    <location>
        <begin position="80"/>
        <end position="182"/>
    </location>
</feature>
<protein>
    <recommendedName>
        <fullName evidence="4">Rieske-like [2Fe-2S] domain-containing protein</fullName>
    </recommendedName>
</protein>
<sequence length="186" mass="20146">MLATAASPGLRHRPFSSCSSSRGANLRINSSGGFGPAKKSKPVSKNTVIPADIPESVSPQKGWRSMGLKSSLFASKPVKGVELVGGKAFAMYLHKEEIFCSDALSTAFKYPLVDAKVFDGVDGRPVVEVPLDGTQYDLQTGKVLVWCPNQGLVRSALSLLKKDQPQQDLKVYEVKILDDKVYAKVY</sequence>
<dbReference type="InterPro" id="IPR012748">
    <property type="entry name" value="Rieske-like_NirD"/>
</dbReference>
<reference evidence="5 6" key="1">
    <citation type="submission" date="2017-08" db="EMBL/GenBank/DDBJ databases">
        <title>Acidophilic green algal genome provides insights into adaptation to an acidic environment.</title>
        <authorList>
            <person name="Hirooka S."/>
            <person name="Hirose Y."/>
            <person name="Kanesaki Y."/>
            <person name="Higuchi S."/>
            <person name="Fujiwara T."/>
            <person name="Onuma R."/>
            <person name="Era A."/>
            <person name="Ohbayashi R."/>
            <person name="Uzuka A."/>
            <person name="Nozaki H."/>
            <person name="Yoshikawa H."/>
            <person name="Miyagishima S.Y."/>
        </authorList>
    </citation>
    <scope>NUCLEOTIDE SEQUENCE [LARGE SCALE GENOMIC DNA]</scope>
    <source>
        <strain evidence="5 6">NIES-2499</strain>
    </source>
</reference>
<dbReference type="EMBL" id="BEGY01000283">
    <property type="protein sequence ID" value="GAX86364.1"/>
    <property type="molecule type" value="Genomic_DNA"/>
</dbReference>
<dbReference type="GO" id="GO:0042128">
    <property type="term" value="P:nitrate assimilation"/>
    <property type="evidence" value="ECO:0007669"/>
    <property type="project" value="UniProtKB-KW"/>
</dbReference>
<gene>
    <name evidence="5" type="ORF">CEUSTIGMA_g13776.t1</name>
</gene>
<dbReference type="Gene3D" id="2.102.10.10">
    <property type="entry name" value="Rieske [2Fe-2S] iron-sulphur domain"/>
    <property type="match status" value="1"/>
</dbReference>
<proteinExistence type="predicted"/>
<keyword evidence="6" id="KW-1185">Reference proteome</keyword>
<organism evidence="5 6">
    <name type="scientific">Chlamydomonas eustigma</name>
    <dbReference type="NCBI Taxonomy" id="1157962"/>
    <lineage>
        <taxon>Eukaryota</taxon>
        <taxon>Viridiplantae</taxon>
        <taxon>Chlorophyta</taxon>
        <taxon>core chlorophytes</taxon>
        <taxon>Chlorophyceae</taxon>
        <taxon>CS clade</taxon>
        <taxon>Chlamydomonadales</taxon>
        <taxon>Chlamydomonadaceae</taxon>
        <taxon>Chlamydomonas</taxon>
    </lineage>
</organism>
<dbReference type="Proteomes" id="UP000232323">
    <property type="component" value="Unassembled WGS sequence"/>
</dbReference>
<evidence type="ECO:0000259" key="4">
    <source>
        <dbReference type="Pfam" id="PF13806"/>
    </source>
</evidence>
<dbReference type="GO" id="GO:0051537">
    <property type="term" value="F:2 iron, 2 sulfur cluster binding"/>
    <property type="evidence" value="ECO:0007669"/>
    <property type="project" value="InterPro"/>
</dbReference>